<protein>
    <submittedName>
        <fullName evidence="2">Uncharacterized protein</fullName>
    </submittedName>
</protein>
<keyword evidence="3" id="KW-1185">Reference proteome</keyword>
<comment type="caution">
    <text evidence="2">The sequence shown here is derived from an EMBL/GenBank/DDBJ whole genome shotgun (WGS) entry which is preliminary data.</text>
</comment>
<evidence type="ECO:0000313" key="2">
    <source>
        <dbReference type="EMBL" id="PZE18715.1"/>
    </source>
</evidence>
<dbReference type="EMBL" id="QKSB01000001">
    <property type="protein sequence ID" value="PZE18715.1"/>
    <property type="molecule type" value="Genomic_DNA"/>
</dbReference>
<sequence length="112" mass="12847">MCKLVKIGLVIFNILVLFSFQSFAFEVTPAYYNFEGMELEEEADVLNDRFFCDFQKEKVSGGADNSIITVVNKHSFIFFKAVCRSFVNEISQKKSVNPLPFYIQNCSLTLYA</sequence>
<evidence type="ECO:0000256" key="1">
    <source>
        <dbReference type="SAM" id="SignalP"/>
    </source>
</evidence>
<accession>A0A2W1NGT6</accession>
<dbReference type="AlphaFoldDB" id="A0A2W1NGT6"/>
<dbReference type="RefSeq" id="WP_111061616.1">
    <property type="nucleotide sequence ID" value="NZ_JBHUCU010000007.1"/>
</dbReference>
<keyword evidence="1" id="KW-0732">Signal</keyword>
<evidence type="ECO:0000313" key="3">
    <source>
        <dbReference type="Proteomes" id="UP000249248"/>
    </source>
</evidence>
<name>A0A2W1NGT6_9FLAO</name>
<gene>
    <name evidence="2" type="ORF">DNU06_02480</name>
</gene>
<proteinExistence type="predicted"/>
<reference evidence="2 3" key="1">
    <citation type="submission" date="2018-06" db="EMBL/GenBank/DDBJ databases">
        <title>The draft genome sequence of Crocinitomix sp. SM1701.</title>
        <authorList>
            <person name="Zhang X."/>
        </authorList>
    </citation>
    <scope>NUCLEOTIDE SEQUENCE [LARGE SCALE GENOMIC DNA]</scope>
    <source>
        <strain evidence="2 3">SM1701</strain>
    </source>
</reference>
<feature type="chain" id="PRO_5015988853" evidence="1">
    <location>
        <begin position="25"/>
        <end position="112"/>
    </location>
</feature>
<feature type="signal peptide" evidence="1">
    <location>
        <begin position="1"/>
        <end position="24"/>
    </location>
</feature>
<organism evidence="2 3">
    <name type="scientific">Putridiphycobacter roseus</name>
    <dbReference type="NCBI Taxonomy" id="2219161"/>
    <lineage>
        <taxon>Bacteria</taxon>
        <taxon>Pseudomonadati</taxon>
        <taxon>Bacteroidota</taxon>
        <taxon>Flavobacteriia</taxon>
        <taxon>Flavobacteriales</taxon>
        <taxon>Crocinitomicaceae</taxon>
        <taxon>Putridiphycobacter</taxon>
    </lineage>
</organism>
<dbReference type="Proteomes" id="UP000249248">
    <property type="component" value="Unassembled WGS sequence"/>
</dbReference>